<reference evidence="1 2" key="1">
    <citation type="submission" date="2019-09" db="EMBL/GenBank/DDBJ databases">
        <title>H2 Metabolism Revealed by Metagenomic Analysis in Subglacial Sediment of East Antarctica.</title>
        <authorList>
            <person name="Yang Z."/>
            <person name="Zhang Y."/>
            <person name="Lv Y."/>
            <person name="Yan W."/>
            <person name="Xiao X."/>
            <person name="Sun B."/>
            <person name="Ma H."/>
        </authorList>
    </citation>
    <scope>NUCLEOTIDE SEQUENCE [LARGE SCALE GENOMIC DNA]</scope>
    <source>
        <strain evidence="1">Bin2_2</strain>
    </source>
</reference>
<sequence length="73" mass="8032">MASATPPPAQDVADVVRVRRQRRPDGKRRMAAEMRDQFAPAMRVRQAFVGLLAQPIDATDVVAIRISRSSSVS</sequence>
<name>A0A7C9TDC9_9PROT</name>
<dbReference type="AlphaFoldDB" id="A0A7C9TDC9"/>
<evidence type="ECO:0000313" key="1">
    <source>
        <dbReference type="EMBL" id="NDP49049.1"/>
    </source>
</evidence>
<accession>A0A7C9TDC9</accession>
<proteinExistence type="predicted"/>
<evidence type="ECO:0000313" key="2">
    <source>
        <dbReference type="Proteomes" id="UP000483432"/>
    </source>
</evidence>
<dbReference type="Proteomes" id="UP000483432">
    <property type="component" value="Unassembled WGS sequence"/>
</dbReference>
<dbReference type="EMBL" id="JAAFGW010000199">
    <property type="protein sequence ID" value="NDP49049.1"/>
    <property type="molecule type" value="Genomic_DNA"/>
</dbReference>
<comment type="caution">
    <text evidence="1">The sequence shown here is derived from an EMBL/GenBank/DDBJ whole genome shotgun (WGS) entry which is preliminary data.</text>
</comment>
<organism evidence="1 2">
    <name type="scientific">Sulfuriferula multivorans</name>
    <dbReference type="NCBI Taxonomy" id="1559896"/>
    <lineage>
        <taxon>Bacteria</taxon>
        <taxon>Pseudomonadati</taxon>
        <taxon>Pseudomonadota</taxon>
        <taxon>Betaproteobacteria</taxon>
        <taxon>Nitrosomonadales</taxon>
        <taxon>Sulfuricellaceae</taxon>
        <taxon>Sulfuriferula</taxon>
    </lineage>
</organism>
<gene>
    <name evidence="1" type="ORF">GZ085_11825</name>
</gene>
<protein>
    <submittedName>
        <fullName evidence="1">Uncharacterized protein</fullName>
    </submittedName>
</protein>